<dbReference type="VEuPathDB" id="CryptoDB:Cvel_14807"/>
<dbReference type="PANTHER" id="PTHR20883">
    <property type="entry name" value="PHYTANOYL-COA DIOXYGENASE DOMAIN CONTAINING 1"/>
    <property type="match status" value="1"/>
</dbReference>
<dbReference type="AlphaFoldDB" id="A0A0G4F3I0"/>
<gene>
    <name evidence="2" type="ORF">Cvel_14807</name>
</gene>
<comment type="cofactor">
    <cofactor evidence="1">
        <name>Fe cation</name>
        <dbReference type="ChEBI" id="CHEBI:24875"/>
    </cofactor>
</comment>
<proteinExistence type="predicted"/>
<dbReference type="EMBL" id="CDMZ01000075">
    <property type="protein sequence ID" value="CEM06022.1"/>
    <property type="molecule type" value="Genomic_DNA"/>
</dbReference>
<dbReference type="GO" id="GO:0016491">
    <property type="term" value="F:oxidoreductase activity"/>
    <property type="evidence" value="ECO:0007669"/>
    <property type="project" value="UniProtKB-ARBA"/>
</dbReference>
<accession>A0A0G4F3I0</accession>
<sequence>MPLDGVSLAQTYEKNGFVAPLDVLSSEEALEIRRKLEDWRASLTSEGRLIRFKSHLLLPWLSDLIRRKEILDAVSLCGLGDDILLWDCEWIIKEPHTQGVFAWHQDATYSDLSPPDQVVTAWLALSESNDESGAVRYIPSAEKVQLPHREVAGTQNLLLRGQEVSVSVEEEKAVAAVLRPGQMSLHSDFVLHASGSNRTEDSRIGLAMRFFSKRVACETKREVREGATLCRGKYVPTEGAFDLDEAPGVLMGPEELKRHREALLKMEANYMRGFAEGRPKDYTQSLQGEAVAVTA</sequence>
<dbReference type="GO" id="GO:0046872">
    <property type="term" value="F:metal ion binding"/>
    <property type="evidence" value="ECO:0007669"/>
    <property type="project" value="UniProtKB-ARBA"/>
</dbReference>
<dbReference type="PANTHER" id="PTHR20883:SF48">
    <property type="entry name" value="ECTOINE DIOXYGENASE"/>
    <property type="match status" value="1"/>
</dbReference>
<reference evidence="2" key="1">
    <citation type="submission" date="2014-11" db="EMBL/GenBank/DDBJ databases">
        <authorList>
            <person name="Otto D Thomas"/>
            <person name="Naeem Raeece"/>
        </authorList>
    </citation>
    <scope>NUCLEOTIDE SEQUENCE</scope>
</reference>
<evidence type="ECO:0000256" key="1">
    <source>
        <dbReference type="ARBA" id="ARBA00001962"/>
    </source>
</evidence>
<protein>
    <recommendedName>
        <fullName evidence="3">Fe2OG dioxygenase domain-containing protein</fullName>
    </recommendedName>
</protein>
<dbReference type="Pfam" id="PF05721">
    <property type="entry name" value="PhyH"/>
    <property type="match status" value="1"/>
</dbReference>
<evidence type="ECO:0008006" key="3">
    <source>
        <dbReference type="Google" id="ProtNLM"/>
    </source>
</evidence>
<dbReference type="SUPFAM" id="SSF51197">
    <property type="entry name" value="Clavaminate synthase-like"/>
    <property type="match status" value="1"/>
</dbReference>
<organism evidence="2">
    <name type="scientific">Chromera velia CCMP2878</name>
    <dbReference type="NCBI Taxonomy" id="1169474"/>
    <lineage>
        <taxon>Eukaryota</taxon>
        <taxon>Sar</taxon>
        <taxon>Alveolata</taxon>
        <taxon>Colpodellida</taxon>
        <taxon>Chromeraceae</taxon>
        <taxon>Chromera</taxon>
    </lineage>
</organism>
<evidence type="ECO:0000313" key="2">
    <source>
        <dbReference type="EMBL" id="CEM06022.1"/>
    </source>
</evidence>
<dbReference type="InterPro" id="IPR008775">
    <property type="entry name" value="Phytyl_CoA_dOase-like"/>
</dbReference>
<name>A0A0G4F3I0_9ALVE</name>
<dbReference type="PhylomeDB" id="A0A0G4F3I0"/>
<dbReference type="Gene3D" id="2.60.120.620">
    <property type="entry name" value="q2cbj1_9rhob like domain"/>
    <property type="match status" value="1"/>
</dbReference>